<evidence type="ECO:0000313" key="3">
    <source>
        <dbReference type="Proteomes" id="UP000239735"/>
    </source>
</evidence>
<dbReference type="InterPro" id="IPR036465">
    <property type="entry name" value="vWFA_dom_sf"/>
</dbReference>
<evidence type="ECO:0000256" key="1">
    <source>
        <dbReference type="SAM" id="SignalP"/>
    </source>
</evidence>
<dbReference type="Gene3D" id="3.40.50.410">
    <property type="entry name" value="von Willebrand factor, type A domain"/>
    <property type="match status" value="1"/>
</dbReference>
<dbReference type="EMBL" id="OKRB01000046">
    <property type="protein sequence ID" value="SPE18175.1"/>
    <property type="molecule type" value="Genomic_DNA"/>
</dbReference>
<proteinExistence type="predicted"/>
<feature type="chain" id="PRO_5014686381" description="VWFA domain-containing protein" evidence="1">
    <location>
        <begin position="26"/>
        <end position="313"/>
    </location>
</feature>
<protein>
    <recommendedName>
        <fullName evidence="4">VWFA domain-containing protein</fullName>
    </recommendedName>
</protein>
<dbReference type="AlphaFoldDB" id="A0A2N9L5F3"/>
<name>A0A2N9L5F3_9BACT</name>
<feature type="signal peptide" evidence="1">
    <location>
        <begin position="1"/>
        <end position="25"/>
    </location>
</feature>
<reference evidence="3" key="1">
    <citation type="submission" date="2018-02" db="EMBL/GenBank/DDBJ databases">
        <authorList>
            <person name="Hausmann B."/>
        </authorList>
    </citation>
    <scope>NUCLEOTIDE SEQUENCE [LARGE SCALE GENOMIC DNA]</scope>
    <source>
        <strain evidence="3">Peat soil MAG SbA5</strain>
    </source>
</reference>
<organism evidence="2 3">
    <name type="scientific">Candidatus Sulfuritelmatomonas gaucii</name>
    <dbReference type="NCBI Taxonomy" id="2043161"/>
    <lineage>
        <taxon>Bacteria</taxon>
        <taxon>Pseudomonadati</taxon>
        <taxon>Acidobacteriota</taxon>
        <taxon>Terriglobia</taxon>
        <taxon>Terriglobales</taxon>
        <taxon>Acidobacteriaceae</taxon>
        <taxon>Candidatus Sulfuritelmatomonas</taxon>
    </lineage>
</organism>
<accession>A0A2N9L5F3</accession>
<dbReference type="OrthoDB" id="112721at2"/>
<keyword evidence="1" id="KW-0732">Signal</keyword>
<evidence type="ECO:0000313" key="2">
    <source>
        <dbReference type="EMBL" id="SPE18175.1"/>
    </source>
</evidence>
<dbReference type="Proteomes" id="UP000239735">
    <property type="component" value="Unassembled WGS sequence"/>
</dbReference>
<gene>
    <name evidence="2" type="ORF">SBA5_140042</name>
</gene>
<evidence type="ECO:0008006" key="4">
    <source>
        <dbReference type="Google" id="ProtNLM"/>
    </source>
</evidence>
<sequence>MQMRNLQVAALLAAGMLLAAPFALAADSNQAGAGQAVITVLPGSEVPGGIPQDALHVKVDGKDSTVTGWKALRSPDNKLEVVILIDDGARESLGLQLNDIAKFIGGLTPDAKVAVAYMEYGRAAFAGPFNTDHAAVARELHLPVQGMPGVSASPYFCLSDLAKNWPSTDASARREVVMLTDGVDNYDRRYDPDDPYLQAAIQDSVCAHLIVYSIYWRNQGRFDRTGYAADDGQNLLAQLTEATGGNSYWEGYGNPVTLAPYFSDIDRRIHNQYELDFMTPAGSKPQMANLKLKVAANAKVAAPQQVYLHPGAE</sequence>